<comment type="similarity">
    <text evidence="1">Belongs to the UPF0637 family.</text>
</comment>
<dbReference type="InterPro" id="IPR053707">
    <property type="entry name" value="UPF0637_domain_sf"/>
</dbReference>
<accession>A0A1H2Q3Y2</accession>
<evidence type="ECO:0000256" key="1">
    <source>
        <dbReference type="HAMAP-Rule" id="MF_01851"/>
    </source>
</evidence>
<dbReference type="Gene3D" id="3.30.930.20">
    <property type="entry name" value="Protein of unknown function DUF1054"/>
    <property type="match status" value="1"/>
</dbReference>
<dbReference type="AlphaFoldDB" id="A0A1H2Q3Y2"/>
<keyword evidence="3" id="KW-1185">Reference proteome</keyword>
<evidence type="ECO:0000313" key="3">
    <source>
        <dbReference type="Proteomes" id="UP000199488"/>
    </source>
</evidence>
<dbReference type="EMBL" id="FNNC01000001">
    <property type="protein sequence ID" value="SDW01841.1"/>
    <property type="molecule type" value="Genomic_DNA"/>
</dbReference>
<protein>
    <recommendedName>
        <fullName evidence="1">UPF0637 protein SAMN05421781_0132</fullName>
    </recommendedName>
</protein>
<dbReference type="RefSeq" id="WP_091610143.1">
    <property type="nucleotide sequence ID" value="NZ_FNNC01000001.1"/>
</dbReference>
<dbReference type="Pfam" id="PF06335">
    <property type="entry name" value="DUF1054"/>
    <property type="match status" value="1"/>
</dbReference>
<gene>
    <name evidence="2" type="ORF">SAMN05421781_0132</name>
</gene>
<evidence type="ECO:0000313" key="2">
    <source>
        <dbReference type="EMBL" id="SDW01841.1"/>
    </source>
</evidence>
<dbReference type="SUPFAM" id="SSF142913">
    <property type="entry name" value="YktB/PF0168-like"/>
    <property type="match status" value="1"/>
</dbReference>
<dbReference type="STRING" id="1122204.SAMN05421781_0132"/>
<dbReference type="InterPro" id="IPR009403">
    <property type="entry name" value="UPF0637"/>
</dbReference>
<dbReference type="OrthoDB" id="9812818at2"/>
<organism evidence="2 3">
    <name type="scientific">Marinococcus luteus</name>
    <dbReference type="NCBI Taxonomy" id="1122204"/>
    <lineage>
        <taxon>Bacteria</taxon>
        <taxon>Bacillati</taxon>
        <taxon>Bacillota</taxon>
        <taxon>Bacilli</taxon>
        <taxon>Bacillales</taxon>
        <taxon>Bacillaceae</taxon>
        <taxon>Marinococcus</taxon>
    </lineage>
</organism>
<dbReference type="PIRSF" id="PIRSF021332">
    <property type="entry name" value="DUF1054"/>
    <property type="match status" value="1"/>
</dbReference>
<dbReference type="Proteomes" id="UP000199488">
    <property type="component" value="Unassembled WGS sequence"/>
</dbReference>
<dbReference type="HAMAP" id="MF_01851">
    <property type="entry name" value="UPF0637"/>
    <property type="match status" value="1"/>
</dbReference>
<proteinExistence type="inferred from homology"/>
<sequence length="208" mass="24278">MSRQHFTKNDFSIMQAEGLENRMTQIRDDIQPVFSKLAEPLAEDLAADTGEELFVHIAKHARRSVHPPESTWFGIAPDKRGYKKHPHFQVGLFDDHLFVWLTHMYEVPDKADIGKMYLDRLSQLTSLPDDYKISPDHTKPDAFFIHENKDKVIHTLERVRDIKKAELLIGRQFDAETAASWNDDETYDYIYSTFKELLPLYQLSLQTV</sequence>
<reference evidence="2 3" key="1">
    <citation type="submission" date="2016-10" db="EMBL/GenBank/DDBJ databases">
        <authorList>
            <person name="de Groot N.N."/>
        </authorList>
    </citation>
    <scope>NUCLEOTIDE SEQUENCE [LARGE SCALE GENOMIC DNA]</scope>
    <source>
        <strain evidence="2 3">DSM 23126</strain>
    </source>
</reference>
<name>A0A1H2Q3Y2_9BACI</name>